<evidence type="ECO:0000256" key="1">
    <source>
        <dbReference type="ARBA" id="ARBA00007992"/>
    </source>
</evidence>
<dbReference type="PRINTS" id="PR00420">
    <property type="entry name" value="RNGMNOXGNASE"/>
</dbReference>
<dbReference type="PANTHER" id="PTHR46720">
    <property type="entry name" value="HYDROXYLASE, PUTATIVE (AFU_ORTHOLOGUE AFUA_3G01460)-RELATED"/>
    <property type="match status" value="1"/>
</dbReference>
<name>W3WV34_PESFW</name>
<keyword evidence="4" id="KW-0560">Oxidoreductase</keyword>
<dbReference type="GeneID" id="19274793"/>
<dbReference type="AlphaFoldDB" id="W3WV34"/>
<proteinExistence type="inferred from homology"/>
<dbReference type="SUPFAM" id="SSF51905">
    <property type="entry name" value="FAD/NAD(P)-binding domain"/>
    <property type="match status" value="1"/>
</dbReference>
<evidence type="ECO:0000256" key="5">
    <source>
        <dbReference type="SAM" id="MobiDB-lite"/>
    </source>
</evidence>
<keyword evidence="2" id="KW-0285">Flavoprotein</keyword>
<protein>
    <recommendedName>
        <fullName evidence="8">FAD-binding domain-containing protein</fullName>
    </recommendedName>
</protein>
<dbReference type="eggNOG" id="KOG2614">
    <property type="taxonomic scope" value="Eukaryota"/>
</dbReference>
<dbReference type="RefSeq" id="XP_007836552.1">
    <property type="nucleotide sequence ID" value="XM_007838361.1"/>
</dbReference>
<dbReference type="GO" id="GO:0016491">
    <property type="term" value="F:oxidoreductase activity"/>
    <property type="evidence" value="ECO:0007669"/>
    <property type="project" value="UniProtKB-KW"/>
</dbReference>
<dbReference type="InParanoid" id="W3WV34"/>
<evidence type="ECO:0000256" key="3">
    <source>
        <dbReference type="ARBA" id="ARBA00022827"/>
    </source>
</evidence>
<organism evidence="6 7">
    <name type="scientific">Pestalotiopsis fici (strain W106-1 / CGMCC3.15140)</name>
    <dbReference type="NCBI Taxonomy" id="1229662"/>
    <lineage>
        <taxon>Eukaryota</taxon>
        <taxon>Fungi</taxon>
        <taxon>Dikarya</taxon>
        <taxon>Ascomycota</taxon>
        <taxon>Pezizomycotina</taxon>
        <taxon>Sordariomycetes</taxon>
        <taxon>Xylariomycetidae</taxon>
        <taxon>Amphisphaeriales</taxon>
        <taxon>Sporocadaceae</taxon>
        <taxon>Pestalotiopsis</taxon>
    </lineage>
</organism>
<dbReference type="EMBL" id="KI912115">
    <property type="protein sequence ID" value="ETS77718.1"/>
    <property type="molecule type" value="Genomic_DNA"/>
</dbReference>
<dbReference type="InterPro" id="IPR051104">
    <property type="entry name" value="FAD_monoxygenase"/>
</dbReference>
<dbReference type="Gene3D" id="3.50.50.60">
    <property type="entry name" value="FAD/NAD(P)-binding domain"/>
    <property type="match status" value="1"/>
</dbReference>
<dbReference type="OMA" id="YCIMAIE"/>
<comment type="similarity">
    <text evidence="1">Belongs to the paxM FAD-dependent monooxygenase family.</text>
</comment>
<gene>
    <name evidence="6" type="ORF">PFICI_09780</name>
</gene>
<feature type="compositionally biased region" description="Polar residues" evidence="5">
    <location>
        <begin position="1"/>
        <end position="10"/>
    </location>
</feature>
<dbReference type="GO" id="GO:0044550">
    <property type="term" value="P:secondary metabolite biosynthetic process"/>
    <property type="evidence" value="ECO:0007669"/>
    <property type="project" value="TreeGrafter"/>
</dbReference>
<feature type="region of interest" description="Disordered" evidence="5">
    <location>
        <begin position="1"/>
        <end position="40"/>
    </location>
</feature>
<evidence type="ECO:0000256" key="4">
    <source>
        <dbReference type="ARBA" id="ARBA00023002"/>
    </source>
</evidence>
<reference evidence="7" key="1">
    <citation type="journal article" date="2015" name="BMC Genomics">
        <title>Genomic and transcriptomic analysis of the endophytic fungus Pestalotiopsis fici reveals its lifestyle and high potential for synthesis of natural products.</title>
        <authorList>
            <person name="Wang X."/>
            <person name="Zhang X."/>
            <person name="Liu L."/>
            <person name="Xiang M."/>
            <person name="Wang W."/>
            <person name="Sun X."/>
            <person name="Che Y."/>
            <person name="Guo L."/>
            <person name="Liu G."/>
            <person name="Guo L."/>
            <person name="Wang C."/>
            <person name="Yin W.B."/>
            <person name="Stadler M."/>
            <person name="Zhang X."/>
            <person name="Liu X."/>
        </authorList>
    </citation>
    <scope>NUCLEOTIDE SEQUENCE [LARGE SCALE GENOMIC DNA]</scope>
    <source>
        <strain evidence="7">W106-1 / CGMCC3.15140</strain>
    </source>
</reference>
<dbReference type="HOGENOM" id="CLU_521780_0_0_1"/>
<keyword evidence="7" id="KW-1185">Reference proteome</keyword>
<accession>W3WV34</accession>
<dbReference type="InterPro" id="IPR036188">
    <property type="entry name" value="FAD/NAD-bd_sf"/>
</dbReference>
<dbReference type="PANTHER" id="PTHR46720:SF3">
    <property type="entry name" value="FAD-BINDING DOMAIN-CONTAINING PROTEIN-RELATED"/>
    <property type="match status" value="1"/>
</dbReference>
<evidence type="ECO:0008006" key="8">
    <source>
        <dbReference type="Google" id="ProtNLM"/>
    </source>
</evidence>
<dbReference type="STRING" id="1229662.W3WV34"/>
<dbReference type="Proteomes" id="UP000030651">
    <property type="component" value="Unassembled WGS sequence"/>
</dbReference>
<evidence type="ECO:0000256" key="2">
    <source>
        <dbReference type="ARBA" id="ARBA00022630"/>
    </source>
</evidence>
<dbReference type="KEGG" id="pfy:PFICI_09780"/>
<keyword evidence="3" id="KW-0274">FAD</keyword>
<sequence>MEAFKSSPSLKTEPDNDEYSQGSTKTPNRRQSRPSLEKNMDERISTIRVAIIGGGLAGAVLARGLLRYSHIAVDLYEARPSCREERPSMDLSPLSQVILHAIDPSMDDCLGRAGAVYTTSEVRIATGSLAGQRLHVNDQFTNGNRTVGRQALLSEILSGIPPRMVHLNAKVTSISQSSPGPGLTLAFSDGSQKKYDVVIGADGVRGLTRNYIVGPDDPTQTPKPSGLWTLPIKVPTDKARQMIESEVLDPRNPRQITWVGDGTMMQHGLMSNGREVQVTTAAIHQGSTEESSSWVKLFTPSEYQQIFSSSQSLPCQGIVKLVQSIYTISIAAFCHMQYLPTRTYASRNACLIDGAAHGSSSSASLYCPSNTALEEALILSTLLGRTTSRAHVAAALRAYDEVCRPRAELVMRTSADIGMLLSGCGPGVGLDPGRLAEALEQAFGMIEGLDIKAYCIMAIEIMDRLSHAKFH</sequence>
<evidence type="ECO:0000313" key="6">
    <source>
        <dbReference type="EMBL" id="ETS77718.1"/>
    </source>
</evidence>
<dbReference type="OrthoDB" id="417877at2759"/>
<evidence type="ECO:0000313" key="7">
    <source>
        <dbReference type="Proteomes" id="UP000030651"/>
    </source>
</evidence>